<keyword evidence="3" id="KW-1185">Reference proteome</keyword>
<evidence type="ECO:0000313" key="2">
    <source>
        <dbReference type="EMBL" id="MCQ8829428.1"/>
    </source>
</evidence>
<protein>
    <submittedName>
        <fullName evidence="2">Uncharacterized protein</fullName>
    </submittedName>
</protein>
<dbReference type="AlphaFoldDB" id="A0A9X2LTE4"/>
<proteinExistence type="predicted"/>
<comment type="caution">
    <text evidence="2">The sequence shown here is derived from an EMBL/GenBank/DDBJ whole genome shotgun (WGS) entry which is preliminary data.</text>
</comment>
<organism evidence="2 3">
    <name type="scientific">Streptomyces malaysiensis subsp. samsunensis</name>
    <dbReference type="NCBI Taxonomy" id="459658"/>
    <lineage>
        <taxon>Bacteria</taxon>
        <taxon>Bacillati</taxon>
        <taxon>Actinomycetota</taxon>
        <taxon>Actinomycetes</taxon>
        <taxon>Kitasatosporales</taxon>
        <taxon>Streptomycetaceae</taxon>
        <taxon>Streptomyces</taxon>
        <taxon>Streptomyces violaceusniger group</taxon>
    </lineage>
</organism>
<gene>
    <name evidence="2" type="ORF">NQU54_10105</name>
</gene>
<dbReference type="Proteomes" id="UP001142400">
    <property type="component" value="Unassembled WGS sequence"/>
</dbReference>
<name>A0A9X2LTE4_STRMQ</name>
<evidence type="ECO:0000256" key="1">
    <source>
        <dbReference type="SAM" id="MobiDB-lite"/>
    </source>
</evidence>
<accession>A0A9X2LTE4</accession>
<evidence type="ECO:0000313" key="3">
    <source>
        <dbReference type="Proteomes" id="UP001142400"/>
    </source>
</evidence>
<dbReference type="EMBL" id="JANIIC010000008">
    <property type="protein sequence ID" value="MCQ8829428.1"/>
    <property type="molecule type" value="Genomic_DNA"/>
</dbReference>
<feature type="region of interest" description="Disordered" evidence="1">
    <location>
        <begin position="1"/>
        <end position="35"/>
    </location>
</feature>
<sequence>MTTTESRTDDGAESRTVRTGARPGARPCGRTGVRPAGYGLIRVKGGERDVSAGRDVTLGAT</sequence>
<reference evidence="2" key="1">
    <citation type="submission" date="2022-06" db="EMBL/GenBank/DDBJ databases">
        <title>WGS of actinobacteria.</title>
        <authorList>
            <person name="Thawai C."/>
        </authorList>
    </citation>
    <scope>NUCLEOTIDE SEQUENCE</scope>
    <source>
        <strain evidence="2">DSM 42010</strain>
    </source>
</reference>
<feature type="compositionally biased region" description="Basic and acidic residues" evidence="1">
    <location>
        <begin position="1"/>
        <end position="16"/>
    </location>
</feature>
<dbReference type="RefSeq" id="WP_257630752.1">
    <property type="nucleotide sequence ID" value="NZ_JANIIC010000008.1"/>
</dbReference>